<dbReference type="EMBL" id="WOEY01000078">
    <property type="protein sequence ID" value="NPT43486.1"/>
    <property type="molecule type" value="Genomic_DNA"/>
</dbReference>
<evidence type="ECO:0000256" key="7">
    <source>
        <dbReference type="ARBA" id="ARBA00023136"/>
    </source>
</evidence>
<dbReference type="Gene3D" id="1.10.3720.10">
    <property type="entry name" value="MetI-like"/>
    <property type="match status" value="1"/>
</dbReference>
<dbReference type="PROSITE" id="PS50928">
    <property type="entry name" value="ABC_TM1"/>
    <property type="match status" value="1"/>
</dbReference>
<evidence type="ECO:0000256" key="4">
    <source>
        <dbReference type="ARBA" id="ARBA00022475"/>
    </source>
</evidence>
<keyword evidence="5 8" id="KW-0812">Transmembrane</keyword>
<evidence type="ECO:0000256" key="5">
    <source>
        <dbReference type="ARBA" id="ARBA00022692"/>
    </source>
</evidence>
<evidence type="ECO:0000256" key="8">
    <source>
        <dbReference type="RuleBase" id="RU363032"/>
    </source>
</evidence>
<dbReference type="PANTHER" id="PTHR30614:SF35">
    <property type="entry name" value="ABC TRANSPORTER PERMEASE PROTEIN"/>
    <property type="match status" value="1"/>
</dbReference>
<evidence type="ECO:0000256" key="1">
    <source>
        <dbReference type="ARBA" id="ARBA00004429"/>
    </source>
</evidence>
<keyword evidence="11" id="KW-1185">Reference proteome</keyword>
<sequence>MAIIYIEAIRNTPLIIQVFWIFFGLAVLGVRIGAFTAAVLALVINVGAYSAEIIRAGLASIHKGQTEAALCLALSRRQVIFSVLLPQALERMYPALVSQFILLMLASSLMSQISVEELTGVGYMIQSFTFRGFEVYLVISAVYLALALALRGICFSLAAFVFPKSRKLKRS</sequence>
<dbReference type="InterPro" id="IPR043429">
    <property type="entry name" value="ArtM/GltK/GlnP/TcyL/YhdX-like"/>
</dbReference>
<feature type="transmembrane region" description="Helical" evidence="8">
    <location>
        <begin position="135"/>
        <end position="162"/>
    </location>
</feature>
<feature type="domain" description="ABC transmembrane type-1" evidence="9">
    <location>
        <begin position="1"/>
        <end position="154"/>
    </location>
</feature>
<gene>
    <name evidence="10" type="ORF">GNZ12_19670</name>
</gene>
<comment type="caution">
    <text evidence="10">The sequence shown here is derived from an EMBL/GenBank/DDBJ whole genome shotgun (WGS) entry which is preliminary data.</text>
</comment>
<dbReference type="InterPro" id="IPR000515">
    <property type="entry name" value="MetI-like"/>
</dbReference>
<dbReference type="InterPro" id="IPR035906">
    <property type="entry name" value="MetI-like_sf"/>
</dbReference>
<keyword evidence="7 8" id="KW-0472">Membrane</keyword>
<evidence type="ECO:0000313" key="11">
    <source>
        <dbReference type="Proteomes" id="UP000652198"/>
    </source>
</evidence>
<evidence type="ECO:0000259" key="9">
    <source>
        <dbReference type="PROSITE" id="PS50928"/>
    </source>
</evidence>
<keyword evidence="6 8" id="KW-1133">Transmembrane helix</keyword>
<evidence type="ECO:0000256" key="6">
    <source>
        <dbReference type="ARBA" id="ARBA00022989"/>
    </source>
</evidence>
<dbReference type="Proteomes" id="UP000652198">
    <property type="component" value="Unassembled WGS sequence"/>
</dbReference>
<dbReference type="CDD" id="cd06261">
    <property type="entry name" value="TM_PBP2"/>
    <property type="match status" value="1"/>
</dbReference>
<evidence type="ECO:0000256" key="2">
    <source>
        <dbReference type="ARBA" id="ARBA00010072"/>
    </source>
</evidence>
<keyword evidence="4" id="KW-1003">Cell membrane</keyword>
<comment type="subcellular location">
    <subcellularLocation>
        <location evidence="1">Cell inner membrane</location>
        <topology evidence="1">Multi-pass membrane protein</topology>
    </subcellularLocation>
    <subcellularLocation>
        <location evidence="8">Cell membrane</location>
        <topology evidence="8">Multi-pass membrane protein</topology>
    </subcellularLocation>
</comment>
<feature type="transmembrane region" description="Helical" evidence="8">
    <location>
        <begin position="20"/>
        <end position="46"/>
    </location>
</feature>
<dbReference type="Pfam" id="PF00528">
    <property type="entry name" value="BPD_transp_1"/>
    <property type="match status" value="1"/>
</dbReference>
<comment type="similarity">
    <text evidence="2">Belongs to the binding-protein-dependent transport system permease family. HisMQ subfamily.</text>
</comment>
<name>A0ABX2BTQ9_9BURK</name>
<accession>A0ABX2BTQ9</accession>
<protein>
    <submittedName>
        <fullName evidence="10">ABC transporter permease subunit</fullName>
    </submittedName>
</protein>
<proteinExistence type="inferred from homology"/>
<evidence type="ECO:0000313" key="10">
    <source>
        <dbReference type="EMBL" id="NPT43486.1"/>
    </source>
</evidence>
<dbReference type="NCBIfam" id="TIGR01726">
    <property type="entry name" value="HEQRo_perm_3TM"/>
    <property type="match status" value="1"/>
</dbReference>
<dbReference type="SUPFAM" id="SSF161098">
    <property type="entry name" value="MetI-like"/>
    <property type="match status" value="1"/>
</dbReference>
<organism evidence="10 11">
    <name type="scientific">Paraburkholderia solitsugae</name>
    <dbReference type="NCBI Taxonomy" id="2675748"/>
    <lineage>
        <taxon>Bacteria</taxon>
        <taxon>Pseudomonadati</taxon>
        <taxon>Pseudomonadota</taxon>
        <taxon>Betaproteobacteria</taxon>
        <taxon>Burkholderiales</taxon>
        <taxon>Burkholderiaceae</taxon>
        <taxon>Paraburkholderia</taxon>
    </lineage>
</organism>
<dbReference type="InterPro" id="IPR010065">
    <property type="entry name" value="AA_ABC_transptr_permease_3TM"/>
</dbReference>
<keyword evidence="3 8" id="KW-0813">Transport</keyword>
<dbReference type="PANTHER" id="PTHR30614">
    <property type="entry name" value="MEMBRANE COMPONENT OF AMINO ACID ABC TRANSPORTER"/>
    <property type="match status" value="1"/>
</dbReference>
<evidence type="ECO:0000256" key="3">
    <source>
        <dbReference type="ARBA" id="ARBA00022448"/>
    </source>
</evidence>
<reference evidence="10 11" key="1">
    <citation type="submission" date="2019-11" db="EMBL/GenBank/DDBJ databases">
        <title>Metabolism of dissolved organic matter in forest soils.</title>
        <authorList>
            <person name="Cyle K.T."/>
            <person name="Wilhelm R.C."/>
            <person name="Martinez C.E."/>
        </authorList>
    </citation>
    <scope>NUCLEOTIDE SEQUENCE [LARGE SCALE GENOMIC DNA]</scope>
    <source>
        <strain evidence="10 11">1N</strain>
    </source>
</reference>